<dbReference type="Proteomes" id="UP000004080">
    <property type="component" value="Unassembled WGS sequence"/>
</dbReference>
<feature type="binding site" evidence="11">
    <location>
        <position position="271"/>
    </location>
    <ligand>
        <name>Mn(2+)</name>
        <dbReference type="ChEBI" id="CHEBI:29035"/>
    </ligand>
</feature>
<evidence type="ECO:0000256" key="9">
    <source>
        <dbReference type="PIRSR" id="PIRSR005091-1"/>
    </source>
</evidence>
<proteinExistence type="inferred from homology"/>
<dbReference type="PATRIC" id="fig|1196324.3.peg.87"/>
<dbReference type="EMBL" id="AKKV01000005">
    <property type="protein sequence ID" value="EIT87394.1"/>
    <property type="molecule type" value="Genomic_DNA"/>
</dbReference>
<organism evidence="14 15">
    <name type="scientific">Fictibacillus macauensis ZFHKF-1</name>
    <dbReference type="NCBI Taxonomy" id="1196324"/>
    <lineage>
        <taxon>Bacteria</taxon>
        <taxon>Bacillati</taxon>
        <taxon>Bacillota</taxon>
        <taxon>Bacilli</taxon>
        <taxon>Bacillales</taxon>
        <taxon>Fictibacillaceae</taxon>
        <taxon>Fictibacillus</taxon>
    </lineage>
</organism>
<dbReference type="Gene3D" id="3.30.1120.170">
    <property type="match status" value="1"/>
</dbReference>
<comment type="caution">
    <text evidence="14">The sequence shown here is derived from an EMBL/GenBank/DDBJ whole genome shotgun (WGS) entry which is preliminary data.</text>
</comment>
<feature type="transmembrane region" description="Helical" evidence="12">
    <location>
        <begin position="56"/>
        <end position="75"/>
    </location>
</feature>
<dbReference type="SUPFAM" id="SSF53649">
    <property type="entry name" value="Alkaline phosphatase-like"/>
    <property type="match status" value="1"/>
</dbReference>
<dbReference type="eggNOG" id="COG1368">
    <property type="taxonomic scope" value="Bacteria"/>
</dbReference>
<evidence type="ECO:0000256" key="10">
    <source>
        <dbReference type="PIRSR" id="PIRSR005091-2"/>
    </source>
</evidence>
<evidence type="ECO:0000256" key="6">
    <source>
        <dbReference type="ARBA" id="ARBA00022989"/>
    </source>
</evidence>
<name>I8ANJ3_9BACL</name>
<dbReference type="PANTHER" id="PTHR47371">
    <property type="entry name" value="LIPOTEICHOIC ACID SYNTHASE"/>
    <property type="match status" value="1"/>
</dbReference>
<keyword evidence="7 8" id="KW-0472">Membrane</keyword>
<keyword evidence="4 8" id="KW-1003">Cell membrane</keyword>
<feature type="binding site" evidence="11">
    <location>
        <position position="229"/>
    </location>
    <ligand>
        <name>Mn(2+)</name>
        <dbReference type="ChEBI" id="CHEBI:29035"/>
    </ligand>
</feature>
<protein>
    <submittedName>
        <fullName evidence="14">Sulfatase</fullName>
    </submittedName>
</protein>
<evidence type="ECO:0000256" key="1">
    <source>
        <dbReference type="ARBA" id="ARBA00004651"/>
    </source>
</evidence>
<dbReference type="InterPro" id="IPR000917">
    <property type="entry name" value="Sulfatase_N"/>
</dbReference>
<feature type="active site" evidence="9">
    <location>
        <position position="271"/>
    </location>
</feature>
<dbReference type="InterPro" id="IPR017850">
    <property type="entry name" value="Alkaline_phosphatase_core_sf"/>
</dbReference>
<dbReference type="PIRSF" id="PIRSF005091">
    <property type="entry name" value="Mmb_sulf_HI1246"/>
    <property type="match status" value="1"/>
</dbReference>
<feature type="binding site" evidence="10">
    <location>
        <position position="387"/>
    </location>
    <ligand>
        <name>substrate</name>
    </ligand>
</feature>
<evidence type="ECO:0000256" key="12">
    <source>
        <dbReference type="SAM" id="Phobius"/>
    </source>
</evidence>
<keyword evidence="6 12" id="KW-1133">Transmembrane helix</keyword>
<feature type="transmembrane region" description="Helical" evidence="12">
    <location>
        <begin position="109"/>
        <end position="128"/>
    </location>
</feature>
<evidence type="ECO:0000256" key="11">
    <source>
        <dbReference type="PIRSR" id="PIRSR005091-3"/>
    </source>
</evidence>
<evidence type="ECO:0000256" key="8">
    <source>
        <dbReference type="PIRNR" id="PIRNR005091"/>
    </source>
</evidence>
<dbReference type="AlphaFoldDB" id="I8ANJ3"/>
<comment type="pathway">
    <text evidence="2">Cell wall biogenesis; lipoteichoic acid biosynthesis.</text>
</comment>
<evidence type="ECO:0000256" key="7">
    <source>
        <dbReference type="ARBA" id="ARBA00023136"/>
    </source>
</evidence>
<evidence type="ECO:0000256" key="4">
    <source>
        <dbReference type="ARBA" id="ARBA00022475"/>
    </source>
</evidence>
<dbReference type="GO" id="GO:0046872">
    <property type="term" value="F:metal ion binding"/>
    <property type="evidence" value="ECO:0007669"/>
    <property type="project" value="UniProtKB-KW"/>
</dbReference>
<comment type="subcellular location">
    <subcellularLocation>
        <location evidence="1">Cell membrane</location>
        <topology evidence="1">Multi-pass membrane protein</topology>
    </subcellularLocation>
</comment>
<dbReference type="Pfam" id="PF00884">
    <property type="entry name" value="Sulfatase"/>
    <property type="match status" value="1"/>
</dbReference>
<dbReference type="InterPro" id="IPR012160">
    <property type="entry name" value="LtaS-like"/>
</dbReference>
<keyword evidence="5 12" id="KW-0812">Transmembrane</keyword>
<dbReference type="Gene3D" id="3.40.720.10">
    <property type="entry name" value="Alkaline Phosphatase, subunit A"/>
    <property type="match status" value="1"/>
</dbReference>
<evidence type="ECO:0000313" key="14">
    <source>
        <dbReference type="EMBL" id="EIT87394.1"/>
    </source>
</evidence>
<dbReference type="RefSeq" id="WP_007200197.1">
    <property type="nucleotide sequence ID" value="NZ_AKKV01000005.1"/>
</dbReference>
<dbReference type="CDD" id="cd16015">
    <property type="entry name" value="LTA_synthase"/>
    <property type="match status" value="1"/>
</dbReference>
<comment type="similarity">
    <text evidence="3 8">Belongs to the LTA synthase family.</text>
</comment>
<gene>
    <name evidence="14" type="ORF">A374_00430</name>
</gene>
<accession>I8ANJ3</accession>
<evidence type="ECO:0000256" key="5">
    <source>
        <dbReference type="ARBA" id="ARBA00022692"/>
    </source>
</evidence>
<dbReference type="STRING" id="1196324.A374_00430"/>
<reference evidence="14 15" key="1">
    <citation type="journal article" date="2012" name="J. Bacteriol.">
        <title>Genome of Bacillus macauensis ZFHKF-1, a Long-Chain-Forming Bacterium.</title>
        <authorList>
            <person name="Cai L."/>
            <person name="Zhang T."/>
        </authorList>
    </citation>
    <scope>NUCLEOTIDE SEQUENCE [LARGE SCALE GENOMIC DNA]</scope>
    <source>
        <strain evidence="14 15">ZFHKF-1</strain>
    </source>
</reference>
<feature type="transmembrane region" description="Helical" evidence="12">
    <location>
        <begin position="140"/>
        <end position="156"/>
    </location>
</feature>
<feature type="binding site" evidence="11">
    <location>
        <position position="447"/>
    </location>
    <ligand>
        <name>Mn(2+)</name>
        <dbReference type="ChEBI" id="CHEBI:29035"/>
    </ligand>
</feature>
<dbReference type="GO" id="GO:0005886">
    <property type="term" value="C:plasma membrane"/>
    <property type="evidence" value="ECO:0007669"/>
    <property type="project" value="UniProtKB-SubCell"/>
</dbReference>
<feature type="transmembrane region" description="Helical" evidence="12">
    <location>
        <begin position="32"/>
        <end position="49"/>
    </location>
</feature>
<evidence type="ECO:0000256" key="3">
    <source>
        <dbReference type="ARBA" id="ARBA00009983"/>
    </source>
</evidence>
<feature type="domain" description="Sulfatase N-terminal" evidence="13">
    <location>
        <begin position="221"/>
        <end position="508"/>
    </location>
</feature>
<sequence length="598" mass="68259">MHYFIFLLVASIKIYLFRGIYLGDFNFQNTLLLEIGYIAVLWMVVEWMIPAKGKALYYMVANLLLSLVLVGIALYDTAFNRIPTAKLLIILGQLRTMQDSLLSLFDGRLLFFFIDLPIILVLILLKVYPIHAQKPFKMSWGLIIIVVAAGMTGWNIKQTGNKEIDDTLVAAKEEGLFTYETVQAFSQPMLHGGPYRTDQMQAQIDQHRYKKDKPTVQKKKRNLIAIQVESLQNFVLGKKVNGQMITPHLNQLLKESYYFKNVFHQVGPGNTSDAEFLFNTSLYTSDLLPMSSLYANKQIPSLPRLLQKHGYKTSTMHAGDITYWNRHKLYASLGFQHYYDRAYFGSSDPIGIGASDQVFFDQASVLLKEQVKKKTPFYSQLITLSSHSPYELPESKQKLDLPSSWKDTEFGRYLQAIHYTDQQIGRFMEQLKKEGLLKSSLLVIYGDHNAPMKDVKPVSTFLGHTYDEIDKFTVPFIIHDPAQKKGKVIAQVGGQVDMMPTVSHLLGISLKKNVHFGHNLLTVRKNTVGFRYYLPNGSFVNQQILFVPGAGFKDGRALDLRSHRTGAGFTPFYRDYLYVKEMGQLSDQYVDSLPQRTE</sequence>
<keyword evidence="10" id="KW-0479">Metal-binding</keyword>
<keyword evidence="15" id="KW-1185">Reference proteome</keyword>
<dbReference type="InterPro" id="IPR050448">
    <property type="entry name" value="OpgB/LTA_synthase_biosynth"/>
</dbReference>
<keyword evidence="10" id="KW-0464">Manganese</keyword>
<evidence type="ECO:0000259" key="13">
    <source>
        <dbReference type="Pfam" id="PF00884"/>
    </source>
</evidence>
<feature type="binding site" evidence="11">
    <location>
        <position position="448"/>
    </location>
    <ligand>
        <name>Mn(2+)</name>
        <dbReference type="ChEBI" id="CHEBI:29035"/>
    </ligand>
</feature>
<dbReference type="PANTHER" id="PTHR47371:SF3">
    <property type="entry name" value="PHOSPHOGLYCEROL TRANSFERASE I"/>
    <property type="match status" value="1"/>
</dbReference>
<evidence type="ECO:0000256" key="2">
    <source>
        <dbReference type="ARBA" id="ARBA00004936"/>
    </source>
</evidence>
<evidence type="ECO:0000313" key="15">
    <source>
        <dbReference type="Proteomes" id="UP000004080"/>
    </source>
</evidence>